<dbReference type="GO" id="GO:0000978">
    <property type="term" value="F:RNA polymerase II cis-regulatory region sequence-specific DNA binding"/>
    <property type="evidence" value="ECO:0007669"/>
    <property type="project" value="TreeGrafter"/>
</dbReference>
<keyword evidence="6" id="KW-1185">Reference proteome</keyword>
<feature type="region of interest" description="Disordered" evidence="2">
    <location>
        <begin position="370"/>
        <end position="411"/>
    </location>
</feature>
<organism evidence="5 6">
    <name type="scientific">Circinella minor</name>
    <dbReference type="NCBI Taxonomy" id="1195481"/>
    <lineage>
        <taxon>Eukaryota</taxon>
        <taxon>Fungi</taxon>
        <taxon>Fungi incertae sedis</taxon>
        <taxon>Mucoromycota</taxon>
        <taxon>Mucoromycotina</taxon>
        <taxon>Mucoromycetes</taxon>
        <taxon>Mucorales</taxon>
        <taxon>Lichtheimiaceae</taxon>
        <taxon>Circinella</taxon>
    </lineage>
</organism>
<evidence type="ECO:0000259" key="4">
    <source>
        <dbReference type="Pfam" id="PF16787"/>
    </source>
</evidence>
<dbReference type="Proteomes" id="UP000646827">
    <property type="component" value="Unassembled WGS sequence"/>
</dbReference>
<reference evidence="5 6" key="1">
    <citation type="submission" date="2020-12" db="EMBL/GenBank/DDBJ databases">
        <title>Metabolic potential, ecology and presence of endohyphal bacteria is reflected in genomic diversity of Mucoromycotina.</title>
        <authorList>
            <person name="Muszewska A."/>
            <person name="Okrasinska A."/>
            <person name="Steczkiewicz K."/>
            <person name="Drgas O."/>
            <person name="Orlowska M."/>
            <person name="Perlinska-Lenart U."/>
            <person name="Aleksandrzak-Piekarczyk T."/>
            <person name="Szatraj K."/>
            <person name="Zielenkiewicz U."/>
            <person name="Pilsyk S."/>
            <person name="Malc E."/>
            <person name="Mieczkowski P."/>
            <person name="Kruszewska J.S."/>
            <person name="Biernat P."/>
            <person name="Pawlowska J."/>
        </authorList>
    </citation>
    <scope>NUCLEOTIDE SEQUENCE [LARGE SCALE GENOMIC DNA]</scope>
    <source>
        <strain evidence="5 6">CBS 142.35</strain>
    </source>
</reference>
<feature type="domain" description="Ndc10" evidence="4">
    <location>
        <begin position="428"/>
        <end position="584"/>
    </location>
</feature>
<comment type="caution">
    <text evidence="5">The sequence shown here is derived from an EMBL/GenBank/DDBJ whole genome shotgun (WGS) entry which is preliminary data.</text>
</comment>
<feature type="compositionally biased region" description="Polar residues" evidence="2">
    <location>
        <begin position="61"/>
        <end position="76"/>
    </location>
</feature>
<name>A0A8H7RP80_9FUNG</name>
<dbReference type="InterPro" id="IPR022210">
    <property type="entry name" value="TF_GCR1-like"/>
</dbReference>
<feature type="compositionally biased region" description="Basic and acidic residues" evidence="2">
    <location>
        <begin position="374"/>
        <end position="389"/>
    </location>
</feature>
<dbReference type="PANTHER" id="PTHR37784:SF2">
    <property type="entry name" value="HIGH-OSMOLARITY-INDUCED TRANSCRIPTION PROTEIN 1"/>
    <property type="match status" value="1"/>
</dbReference>
<gene>
    <name evidence="5" type="ORF">INT45_008573</name>
</gene>
<dbReference type="InterPro" id="IPR052146">
    <property type="entry name" value="HOT1"/>
</dbReference>
<evidence type="ECO:0000259" key="3">
    <source>
        <dbReference type="Pfam" id="PF12550"/>
    </source>
</evidence>
<proteinExistence type="predicted"/>
<evidence type="ECO:0000313" key="5">
    <source>
        <dbReference type="EMBL" id="KAG2214150.1"/>
    </source>
</evidence>
<accession>A0A8H7RP80</accession>
<evidence type="ECO:0000256" key="2">
    <source>
        <dbReference type="SAM" id="MobiDB-lite"/>
    </source>
</evidence>
<dbReference type="AlphaFoldDB" id="A0A8H7RP80"/>
<feature type="domain" description="Ndc10" evidence="4">
    <location>
        <begin position="242"/>
        <end position="371"/>
    </location>
</feature>
<keyword evidence="1" id="KW-0175">Coiled coil</keyword>
<dbReference type="OrthoDB" id="2288163at2759"/>
<dbReference type="PANTHER" id="PTHR37784">
    <property type="entry name" value="PROTEIN MSN1"/>
    <property type="match status" value="1"/>
</dbReference>
<feature type="coiled-coil region" evidence="1">
    <location>
        <begin position="620"/>
        <end position="647"/>
    </location>
</feature>
<dbReference type="Pfam" id="PF16787">
    <property type="entry name" value="NDC10_II"/>
    <property type="match status" value="2"/>
</dbReference>
<dbReference type="InterPro" id="IPR031872">
    <property type="entry name" value="NDC10_II"/>
</dbReference>
<evidence type="ECO:0000256" key="1">
    <source>
        <dbReference type="SAM" id="Coils"/>
    </source>
</evidence>
<dbReference type="InterPro" id="IPR038279">
    <property type="entry name" value="Ndc10_dom2_sf"/>
</dbReference>
<feature type="region of interest" description="Disordered" evidence="2">
    <location>
        <begin position="45"/>
        <end position="76"/>
    </location>
</feature>
<feature type="region of interest" description="Disordered" evidence="2">
    <location>
        <begin position="1"/>
        <end position="31"/>
    </location>
</feature>
<sequence>MFSPNQQRQPSSSRSDAQSTTRRQAKEDHEKYVEKLINDHIPHFANLYKKKNGNKKRKLQENTSTGEGSSSLGFVGNNESRGYNTSTSYCAKQVEFLIFCDQHYAHRPLATRHQATGDKLLSFLYHKVINHQLRKPGTKHIEESNIDNNEGFDEETIKTDVIQKQLSYSTCNVYVSAIVDLWNYQRFMCFNNTESPGTKVITKLLKVVRMREANNNRENNVDRATTSISNGYTTNLQVAAITKHLHNNPEQFYKFSFRNAIAFLMSHYLLLRGESVQNIEFADLQFQEVPKVGAEGTYPIMMIIFNQGKTNKFNKTQTGACMCNKMVEICPFMALSFHFFWRWHCQKENFPNMENNGNWFKLKVIHSARPQSKSSEKKGKGKEPERIADDSVVVDDNGDDDESSDDEAYGSAVQNPLESFISKATHIRFMKIAFNSAGIFVTRKVTHVPRSCAAKMADLAGVPESQIQRMGQWNTNTITNAYLDSLPRQFMRVMAGFENDASYHLIRGIEEPCSDLKRMIFPWVDYWRDRHANNAVNQTSGSADSFLLLINCFKTTFLQDAAVMMDVIPEHPIWKHELFKTQLFLDFQSKVKSHITTNNEPESSILARFAPEVEQQLSNINHLLREFNERQRQSDQAQRQLQQAFNNVISGKQQLNLSVRLDHGNQATETTATIGSSSATNISNTNTNITSPPQHPSENTHPLVNEVPAVDPTPNTTANATISLPYTNEGIPVYKMNRQVATVTDLWDEWMVGRDGFWSIEELETKWGTKWRRHDRKWFNIRKKIIDAVNDLQKDLGLSASSAISVLQGVMNARHWSLDRLGTELQKGAYFSSPETKRRKLGLP</sequence>
<feature type="compositionally biased region" description="Acidic residues" evidence="2">
    <location>
        <begin position="392"/>
        <end position="408"/>
    </location>
</feature>
<evidence type="ECO:0008006" key="7">
    <source>
        <dbReference type="Google" id="ProtNLM"/>
    </source>
</evidence>
<evidence type="ECO:0000313" key="6">
    <source>
        <dbReference type="Proteomes" id="UP000646827"/>
    </source>
</evidence>
<dbReference type="GO" id="GO:0060963">
    <property type="term" value="P:positive regulation of ribosomal protein gene transcription by RNA polymerase II"/>
    <property type="evidence" value="ECO:0007669"/>
    <property type="project" value="TreeGrafter"/>
</dbReference>
<dbReference type="GO" id="GO:0000981">
    <property type="term" value="F:DNA-binding transcription factor activity, RNA polymerase II-specific"/>
    <property type="evidence" value="ECO:0007669"/>
    <property type="project" value="TreeGrafter"/>
</dbReference>
<dbReference type="Pfam" id="PF12550">
    <property type="entry name" value="GCR1_C"/>
    <property type="match status" value="1"/>
</dbReference>
<dbReference type="Gene3D" id="1.10.443.20">
    <property type="entry name" value="Centromere DNA-binding protein complex CBF3 subunit, domain 2"/>
    <property type="match status" value="2"/>
</dbReference>
<protein>
    <recommendedName>
        <fullName evidence="7">Transcription activator GCR1-like domain-containing protein</fullName>
    </recommendedName>
</protein>
<feature type="compositionally biased region" description="Low complexity" evidence="2">
    <location>
        <begin position="1"/>
        <end position="22"/>
    </location>
</feature>
<feature type="compositionally biased region" description="Basic residues" evidence="2">
    <location>
        <begin position="48"/>
        <end position="58"/>
    </location>
</feature>
<feature type="domain" description="Transcription activator GCR1-like" evidence="3">
    <location>
        <begin position="734"/>
        <end position="808"/>
    </location>
</feature>
<dbReference type="EMBL" id="JAEPRB010000634">
    <property type="protein sequence ID" value="KAG2214150.1"/>
    <property type="molecule type" value="Genomic_DNA"/>
</dbReference>